<reference evidence="3" key="1">
    <citation type="submission" date="2017-02" db="UniProtKB">
        <authorList>
            <consortium name="WormBaseParasite"/>
        </authorList>
    </citation>
    <scope>IDENTIFICATION</scope>
</reference>
<dbReference type="Proteomes" id="UP000046392">
    <property type="component" value="Unplaced"/>
</dbReference>
<proteinExistence type="predicted"/>
<evidence type="ECO:0000313" key="2">
    <source>
        <dbReference type="Proteomes" id="UP000046392"/>
    </source>
</evidence>
<feature type="region of interest" description="Disordered" evidence="1">
    <location>
        <begin position="1"/>
        <end position="34"/>
    </location>
</feature>
<keyword evidence="2" id="KW-1185">Reference proteome</keyword>
<name>A0A0N5B5X9_STREA</name>
<feature type="compositionally biased region" description="Low complexity" evidence="1">
    <location>
        <begin position="13"/>
        <end position="27"/>
    </location>
</feature>
<sequence length="77" mass="8607">MPVKVNNPFKNESNSMVPSVPNSNAPSRAEPGLSKDTWQPFYALSRAELGLFKDAKQSFFALSKRADTYLYDGVNHK</sequence>
<accession>A0A0N5B5X9</accession>
<evidence type="ECO:0000256" key="1">
    <source>
        <dbReference type="SAM" id="MobiDB-lite"/>
    </source>
</evidence>
<dbReference type="AlphaFoldDB" id="A0A0N5B5X9"/>
<evidence type="ECO:0000313" key="3">
    <source>
        <dbReference type="WBParaSite" id="SPAL_0000147100.1"/>
    </source>
</evidence>
<dbReference type="WBParaSite" id="SPAL_0000147100.1">
    <property type="protein sequence ID" value="SPAL_0000147100.1"/>
    <property type="gene ID" value="SPAL_0000147100"/>
</dbReference>
<organism evidence="2 3">
    <name type="scientific">Strongyloides papillosus</name>
    <name type="common">Intestinal threadworm</name>
    <dbReference type="NCBI Taxonomy" id="174720"/>
    <lineage>
        <taxon>Eukaryota</taxon>
        <taxon>Metazoa</taxon>
        <taxon>Ecdysozoa</taxon>
        <taxon>Nematoda</taxon>
        <taxon>Chromadorea</taxon>
        <taxon>Rhabditida</taxon>
        <taxon>Tylenchina</taxon>
        <taxon>Panagrolaimomorpha</taxon>
        <taxon>Strongyloidoidea</taxon>
        <taxon>Strongyloididae</taxon>
        <taxon>Strongyloides</taxon>
    </lineage>
</organism>
<protein>
    <submittedName>
        <fullName evidence="3">Peptide-methionine (S)-S-oxide reductase</fullName>
    </submittedName>
</protein>